<evidence type="ECO:0000256" key="6">
    <source>
        <dbReference type="SAM" id="MobiDB-lite"/>
    </source>
</evidence>
<gene>
    <name evidence="8" type="ORF">AMON00008_LOCUS59221</name>
</gene>
<dbReference type="InterPro" id="IPR020843">
    <property type="entry name" value="ER"/>
</dbReference>
<evidence type="ECO:0000256" key="1">
    <source>
        <dbReference type="ARBA" id="ARBA00001947"/>
    </source>
</evidence>
<dbReference type="InterPro" id="IPR013154">
    <property type="entry name" value="ADH-like_N"/>
</dbReference>
<keyword evidence="5" id="KW-0560">Oxidoreductase</keyword>
<feature type="compositionally biased region" description="Pro residues" evidence="6">
    <location>
        <begin position="704"/>
        <end position="714"/>
    </location>
</feature>
<comment type="similarity">
    <text evidence="2">Belongs to the zinc-containing alcohol dehydrogenase family.</text>
</comment>
<feature type="region of interest" description="Disordered" evidence="6">
    <location>
        <begin position="689"/>
        <end position="722"/>
    </location>
</feature>
<keyword evidence="4" id="KW-0862">Zinc</keyword>
<dbReference type="InterPro" id="IPR036477">
    <property type="entry name" value="Formyl_transf_N_sf"/>
</dbReference>
<name>A0A7S4W847_9DINO</name>
<dbReference type="SUPFAM" id="SSF53328">
    <property type="entry name" value="Formyltransferase"/>
    <property type="match status" value="1"/>
</dbReference>
<dbReference type="SUPFAM" id="SSF50129">
    <property type="entry name" value="GroES-like"/>
    <property type="match status" value="1"/>
</dbReference>
<dbReference type="InterPro" id="IPR015422">
    <property type="entry name" value="PyrdxlP-dep_Trfase_small"/>
</dbReference>
<dbReference type="InterPro" id="IPR000653">
    <property type="entry name" value="DegT/StrS_aminotransferase"/>
</dbReference>
<dbReference type="Gene3D" id="3.90.180.10">
    <property type="entry name" value="Medium-chain alcohol dehydrogenases, catalytic domain"/>
    <property type="match status" value="1"/>
</dbReference>
<dbReference type="GO" id="GO:0016491">
    <property type="term" value="F:oxidoreductase activity"/>
    <property type="evidence" value="ECO:0007669"/>
    <property type="project" value="UniProtKB-KW"/>
</dbReference>
<dbReference type="Gene3D" id="3.90.1150.10">
    <property type="entry name" value="Aspartate Aminotransferase, domain 1"/>
    <property type="match status" value="1"/>
</dbReference>
<feature type="compositionally biased region" description="Low complexity" evidence="6">
    <location>
        <begin position="733"/>
        <end position="747"/>
    </location>
</feature>
<dbReference type="InterPro" id="IPR036291">
    <property type="entry name" value="NAD(P)-bd_dom_sf"/>
</dbReference>
<dbReference type="Pfam" id="PF01041">
    <property type="entry name" value="DegT_DnrJ_EryC1"/>
    <property type="match status" value="1"/>
</dbReference>
<sequence>MLTTNRVAKLTGVRRVELCVEDVPEPAPEEMLVKIQAAGICGSDLHYFRHGGLGSFKQPLPMLLGHEPAGIVVDVNGHAGFSVGDRVAIEPGRPCLTSPWSLRGRHNLCKEGSFMGAAGQPGCFSDFVCVTPFQCCKLPACVSFEAAALLEPVSVALHTVNLVEAKFTDTVVIFGAGTIGLCIFLVLRRAGIETIYMVDRLPFRRAFAVDFGATDAFPFDDAVAGLKKHTGGKGCSLVLDTAGDDASLEACLQCAAVGARVALVAIPEADHLKYNPHQARTKEVRLINPHRSTLLLREAVALFEDAAAAARLERLVSHRKPLAEVQEAFEMASGYSQGVIKIMLQPGLPQPRSAGRIGLLGVGVHTTVEYIKRLVDDAGVQVCYVATCEGEGEALDAGVEELCRQRGIQHLGRVDLSKEAARLAAFNCDLVLVGDLPTTPELLRGVAREGVVRTHFGLIPDSRASNPVMWAILEDQPQGATTHFVESDDGRSGAVVDTFAIETPARCRTSSVRDLLSVEAVRRLPGWIGSLRTGVFNMSAIRTVRLARGQRRRSAAQRGLGAAQAVPPGRAPSHGAPNGAYVSWGWQCAFLERFSDALDSVRTKRQDGTEIWFSVDTASRVQLDALPPPGVVVSAAADNSLFVVRACDGLVTCRPADPAVTPAAGSVLQSVASGEAGAGVPVDFVGAALAPPPAPGEEDATLAEPPPPPPPHFAPRPRTQQPVERPLQATNGSTASPPASAPQAPTVAAAPAAPAAAPSCGVPIYDLKFEEEFVAEFQQKAAEVLTSGRPLSESKFCREFEAAFAALVHAPHALVTSSGTMALNVALRAVGVRGRAVITPSNTFFATQVAVENAGGRALFAECEPEYMQLCPAALRAQLAAQPTGSVAAVVLVHVGGIIAPFAGELRDIAHEYGAALVEDAAHAHLSHLDDVGWAGTIGDIAAFSFFPTKVMTSGEGGMITTRSEALMKACREIKIFGADLNGGSSRFTCARPDGTNGRVPELSAALGLMECGRVERRVARRTMLVEEYARGLEGCPAYRLLRQPGGTCSYYKCIVKLNGIDREFLRSYAKARGVSFTGEVYHLGVHRMPGYAPEGGAEPGALPVTDDACANHACPPLYPELTVEDVRRVCEVMREAAAAAGAATPAAKA</sequence>
<proteinExistence type="inferred from homology"/>
<dbReference type="SMART" id="SM00829">
    <property type="entry name" value="PKS_ER"/>
    <property type="match status" value="1"/>
</dbReference>
<feature type="region of interest" description="Disordered" evidence="6">
    <location>
        <begin position="728"/>
        <end position="747"/>
    </location>
</feature>
<evidence type="ECO:0000259" key="7">
    <source>
        <dbReference type="SMART" id="SM00829"/>
    </source>
</evidence>
<evidence type="ECO:0000256" key="3">
    <source>
        <dbReference type="ARBA" id="ARBA00022723"/>
    </source>
</evidence>
<dbReference type="SUPFAM" id="SSF51735">
    <property type="entry name" value="NAD(P)-binding Rossmann-fold domains"/>
    <property type="match status" value="1"/>
</dbReference>
<comment type="cofactor">
    <cofactor evidence="1">
        <name>Zn(2+)</name>
        <dbReference type="ChEBI" id="CHEBI:29105"/>
    </cofactor>
</comment>
<dbReference type="Gene3D" id="3.40.50.720">
    <property type="entry name" value="NAD(P)-binding Rossmann-like Domain"/>
    <property type="match status" value="1"/>
</dbReference>
<dbReference type="Gene3D" id="3.40.640.10">
    <property type="entry name" value="Type I PLP-dependent aspartate aminotransferase-like (Major domain)"/>
    <property type="match status" value="1"/>
</dbReference>
<dbReference type="Pfam" id="PF08240">
    <property type="entry name" value="ADH_N"/>
    <property type="match status" value="1"/>
</dbReference>
<accession>A0A7S4W847</accession>
<keyword evidence="3" id="KW-0479">Metal-binding</keyword>
<evidence type="ECO:0000256" key="5">
    <source>
        <dbReference type="ARBA" id="ARBA00023002"/>
    </source>
</evidence>
<dbReference type="InterPro" id="IPR011032">
    <property type="entry name" value="GroES-like_sf"/>
</dbReference>
<organism evidence="8">
    <name type="scientific">Alexandrium monilatum</name>
    <dbReference type="NCBI Taxonomy" id="311494"/>
    <lineage>
        <taxon>Eukaryota</taxon>
        <taxon>Sar</taxon>
        <taxon>Alveolata</taxon>
        <taxon>Dinophyceae</taxon>
        <taxon>Gonyaulacales</taxon>
        <taxon>Pyrocystaceae</taxon>
        <taxon>Alexandrium</taxon>
    </lineage>
</organism>
<dbReference type="InterPro" id="IPR013149">
    <property type="entry name" value="ADH-like_C"/>
</dbReference>
<dbReference type="Pfam" id="PF00107">
    <property type="entry name" value="ADH_zinc_N"/>
    <property type="match status" value="1"/>
</dbReference>
<dbReference type="SUPFAM" id="SSF53383">
    <property type="entry name" value="PLP-dependent transferases"/>
    <property type="match status" value="1"/>
</dbReference>
<dbReference type="AlphaFoldDB" id="A0A7S4W847"/>
<protein>
    <recommendedName>
        <fullName evidence="7">Enoyl reductase (ER) domain-containing protein</fullName>
    </recommendedName>
</protein>
<dbReference type="InterPro" id="IPR015421">
    <property type="entry name" value="PyrdxlP-dep_Trfase_major"/>
</dbReference>
<evidence type="ECO:0000313" key="8">
    <source>
        <dbReference type="EMBL" id="CAE4660071.1"/>
    </source>
</evidence>
<evidence type="ECO:0000256" key="2">
    <source>
        <dbReference type="ARBA" id="ARBA00008072"/>
    </source>
</evidence>
<dbReference type="Gene3D" id="3.40.50.12230">
    <property type="match status" value="1"/>
</dbReference>
<dbReference type="GO" id="GO:0046872">
    <property type="term" value="F:metal ion binding"/>
    <property type="evidence" value="ECO:0007669"/>
    <property type="project" value="UniProtKB-KW"/>
</dbReference>
<feature type="domain" description="Enoyl reductase (ER)" evidence="7">
    <location>
        <begin position="12"/>
        <end position="344"/>
    </location>
</feature>
<dbReference type="PANTHER" id="PTHR43161">
    <property type="entry name" value="SORBITOL DEHYDROGENASE"/>
    <property type="match status" value="1"/>
</dbReference>
<reference evidence="8" key="1">
    <citation type="submission" date="2021-01" db="EMBL/GenBank/DDBJ databases">
        <authorList>
            <person name="Corre E."/>
            <person name="Pelletier E."/>
            <person name="Niang G."/>
            <person name="Scheremetjew M."/>
            <person name="Finn R."/>
            <person name="Kale V."/>
            <person name="Holt S."/>
            <person name="Cochrane G."/>
            <person name="Meng A."/>
            <person name="Brown T."/>
            <person name="Cohen L."/>
        </authorList>
    </citation>
    <scope>NUCLEOTIDE SEQUENCE</scope>
    <source>
        <strain evidence="8">CCMP3105</strain>
    </source>
</reference>
<evidence type="ECO:0000256" key="4">
    <source>
        <dbReference type="ARBA" id="ARBA00022833"/>
    </source>
</evidence>
<dbReference type="EMBL" id="HBNR01082749">
    <property type="protein sequence ID" value="CAE4660071.1"/>
    <property type="molecule type" value="Transcribed_RNA"/>
</dbReference>
<dbReference type="InterPro" id="IPR015424">
    <property type="entry name" value="PyrdxlP-dep_Trfase"/>
</dbReference>